<reference evidence="2 3" key="1">
    <citation type="submission" date="2020-02" db="EMBL/GenBank/DDBJ databases">
        <title>Full genome sequence of Nocardioides sp. R-3366.</title>
        <authorList>
            <person name="Im W.-T."/>
        </authorList>
    </citation>
    <scope>NUCLEOTIDE SEQUENCE [LARGE SCALE GENOMIC DNA]</scope>
    <source>
        <strain evidence="2 3">R-3366</strain>
    </source>
</reference>
<name>A0A6G6WJL3_9ACTN</name>
<accession>A0A6G6WJL3</accession>
<sequence length="176" mass="18327">MNDDEGLLRELGEALGHEPGAQPSPERVAAVRAQAARAGRGAGRRRFLLGGGVAASVAGIAGVAGYWLAEREDQPVAAPMEQIVFTGEGDVTASGLVHHAWGTELVLDVGGLRPGTAYDVVFGTTDGDVGAGSLRAVPDVVMRCRFEAAPLRADVHTIELRDPDGRPVLRSDLPSI</sequence>
<keyword evidence="1" id="KW-0812">Transmembrane</keyword>
<dbReference type="KEGG" id="nano:G5V58_23960"/>
<dbReference type="AlphaFoldDB" id="A0A6G6WJL3"/>
<protein>
    <submittedName>
        <fullName evidence="2">Uncharacterized protein</fullName>
    </submittedName>
</protein>
<evidence type="ECO:0000313" key="2">
    <source>
        <dbReference type="EMBL" id="QIG45396.1"/>
    </source>
</evidence>
<evidence type="ECO:0000313" key="3">
    <source>
        <dbReference type="Proteomes" id="UP000502996"/>
    </source>
</evidence>
<dbReference type="RefSeq" id="WP_165237926.1">
    <property type="nucleotide sequence ID" value="NZ_CP049257.1"/>
</dbReference>
<evidence type="ECO:0000256" key="1">
    <source>
        <dbReference type="SAM" id="Phobius"/>
    </source>
</evidence>
<feature type="transmembrane region" description="Helical" evidence="1">
    <location>
        <begin position="47"/>
        <end position="69"/>
    </location>
</feature>
<keyword evidence="1" id="KW-0472">Membrane</keyword>
<gene>
    <name evidence="2" type="ORF">G5V58_23960</name>
</gene>
<keyword evidence="3" id="KW-1185">Reference proteome</keyword>
<proteinExistence type="predicted"/>
<keyword evidence="1" id="KW-1133">Transmembrane helix</keyword>
<dbReference type="EMBL" id="CP049257">
    <property type="protein sequence ID" value="QIG45396.1"/>
    <property type="molecule type" value="Genomic_DNA"/>
</dbReference>
<dbReference type="Proteomes" id="UP000502996">
    <property type="component" value="Chromosome"/>
</dbReference>
<organism evidence="2 3">
    <name type="scientific">Nocardioides anomalus</name>
    <dbReference type="NCBI Taxonomy" id="2712223"/>
    <lineage>
        <taxon>Bacteria</taxon>
        <taxon>Bacillati</taxon>
        <taxon>Actinomycetota</taxon>
        <taxon>Actinomycetes</taxon>
        <taxon>Propionibacteriales</taxon>
        <taxon>Nocardioidaceae</taxon>
        <taxon>Nocardioides</taxon>
    </lineage>
</organism>